<keyword evidence="2" id="KW-0732">Signal</keyword>
<reference evidence="3 4" key="1">
    <citation type="submission" date="2018-06" db="EMBL/GenBank/DDBJ databases">
        <authorList>
            <consortium name="Pathogen Informatics"/>
            <person name="Doyle S."/>
        </authorList>
    </citation>
    <scope>NUCLEOTIDE SEQUENCE [LARGE SCALE GENOMIC DNA]</scope>
    <source>
        <strain evidence="3 4">NCTC7807</strain>
    </source>
</reference>
<feature type="compositionally biased region" description="Low complexity" evidence="1">
    <location>
        <begin position="28"/>
        <end position="43"/>
    </location>
</feature>
<dbReference type="Proteomes" id="UP000254150">
    <property type="component" value="Unassembled WGS sequence"/>
</dbReference>
<evidence type="ECO:0008006" key="5">
    <source>
        <dbReference type="Google" id="ProtNLM"/>
    </source>
</evidence>
<dbReference type="AlphaFoldDB" id="A0A380MNF7"/>
<dbReference type="EMBL" id="UHID01000001">
    <property type="protein sequence ID" value="SUO93788.1"/>
    <property type="molecule type" value="Genomic_DNA"/>
</dbReference>
<evidence type="ECO:0000313" key="4">
    <source>
        <dbReference type="Proteomes" id="UP000254150"/>
    </source>
</evidence>
<proteinExistence type="predicted"/>
<accession>A0A380MNF7</accession>
<evidence type="ECO:0000256" key="2">
    <source>
        <dbReference type="SAM" id="SignalP"/>
    </source>
</evidence>
<evidence type="ECO:0000256" key="1">
    <source>
        <dbReference type="SAM" id="MobiDB-lite"/>
    </source>
</evidence>
<feature type="compositionally biased region" description="Basic and acidic residues" evidence="1">
    <location>
        <begin position="45"/>
        <end position="54"/>
    </location>
</feature>
<feature type="region of interest" description="Disordered" evidence="1">
    <location>
        <begin position="28"/>
        <end position="107"/>
    </location>
</feature>
<evidence type="ECO:0000313" key="3">
    <source>
        <dbReference type="EMBL" id="SUO93788.1"/>
    </source>
</evidence>
<protein>
    <recommendedName>
        <fullName evidence="5">Secreted protein</fullName>
    </recommendedName>
</protein>
<feature type="signal peptide" evidence="2">
    <location>
        <begin position="1"/>
        <end position="26"/>
    </location>
</feature>
<sequence>MRVRVRCRGLVASVALVLGAGLPAVACSSASGPAGAPGTPTAVKDAPERVETGRRAPGAPATTDGPESVERAECEGSAEEIPARCAVEPSFAGTDVAEPADGPPATP</sequence>
<feature type="chain" id="PRO_5038412254" description="Secreted protein" evidence="2">
    <location>
        <begin position="27"/>
        <end position="107"/>
    </location>
</feature>
<organism evidence="3 4">
    <name type="scientific">Streptomyces griseus</name>
    <dbReference type="NCBI Taxonomy" id="1911"/>
    <lineage>
        <taxon>Bacteria</taxon>
        <taxon>Bacillati</taxon>
        <taxon>Actinomycetota</taxon>
        <taxon>Actinomycetes</taxon>
        <taxon>Kitasatosporales</taxon>
        <taxon>Streptomycetaceae</taxon>
        <taxon>Streptomyces</taxon>
    </lineage>
</organism>
<name>A0A380MNF7_STRGR</name>
<gene>
    <name evidence="3" type="ORF">NCTC7807_00547</name>
</gene>